<evidence type="ECO:0000256" key="1">
    <source>
        <dbReference type="SAM" id="Coils"/>
    </source>
</evidence>
<keyword evidence="1" id="KW-0175">Coiled coil</keyword>
<dbReference type="EMBL" id="JAPFAR010000109">
    <property type="protein sequence ID" value="MDI3349740.1"/>
    <property type="molecule type" value="Genomic_DNA"/>
</dbReference>
<organism evidence="2 3">
    <name type="scientific">Mycoplasmopsis arginini</name>
    <name type="common">Mycoplasma arginini</name>
    <dbReference type="NCBI Taxonomy" id="2094"/>
    <lineage>
        <taxon>Bacteria</taxon>
        <taxon>Bacillati</taxon>
        <taxon>Mycoplasmatota</taxon>
        <taxon>Mycoplasmoidales</taxon>
        <taxon>Metamycoplasmataceae</taxon>
        <taxon>Mycoplasmopsis</taxon>
    </lineage>
</organism>
<dbReference type="Pfam" id="PF13749">
    <property type="entry name" value="HATPase_c_4"/>
    <property type="match status" value="1"/>
</dbReference>
<dbReference type="InterPro" id="IPR038475">
    <property type="entry name" value="RecG_C_sf"/>
</dbReference>
<reference evidence="2" key="1">
    <citation type="submission" date="2022-11" db="EMBL/GenBank/DDBJ databases">
        <title>Draft genome of Mycoplasma arginini isolated from fly.</title>
        <authorList>
            <person name="Severgnini M."/>
            <person name="Gioia G."/>
            <person name="Cremonesi P."/>
            <person name="Moroni P."/>
            <person name="Addis M.F."/>
            <person name="Castiglioni B."/>
        </authorList>
    </citation>
    <scope>NUCLEOTIDE SEQUENCE</scope>
    <source>
        <strain evidence="2">QMP CG1-1632</strain>
    </source>
</reference>
<evidence type="ECO:0000313" key="3">
    <source>
        <dbReference type="Proteomes" id="UP001162175"/>
    </source>
</evidence>
<accession>A0AA43R055</accession>
<dbReference type="Gene3D" id="3.30.565.60">
    <property type="match status" value="1"/>
</dbReference>
<protein>
    <submittedName>
        <fullName evidence="2">DNA binding domain-containing protein</fullName>
    </submittedName>
</protein>
<dbReference type="Proteomes" id="UP001162175">
    <property type="component" value="Unassembled WGS sequence"/>
</dbReference>
<name>A0AA43R055_MYCAR</name>
<dbReference type="AlphaFoldDB" id="A0AA43R055"/>
<proteinExistence type="predicted"/>
<feature type="coiled-coil region" evidence="1">
    <location>
        <begin position="184"/>
        <end position="211"/>
    </location>
</feature>
<comment type="caution">
    <text evidence="2">The sequence shown here is derived from an EMBL/GenBank/DDBJ whole genome shotgun (WGS) entry which is preliminary data.</text>
</comment>
<sequence>MHNRLFCTRWNGLTKTGLDEARDDREIEGSIVNQLIRALDFFEANTHKRWHKESTGRVEEPDYDMLAIQEALVNAIIHRDYTELGSEVCLDIYDDRIEISSPGIAYDNQNIPKNVDFIVKSKRRNPILADVFSRMHYMDRRGSGLKKITDETRRLFNDEGYHVEYYNNNGFFMVTIYNANYGKNGNVTENVTNVTKNLTNLENQVLELIKQGINTTKDLVVKTGKTKMSISRTTASLQQKHLILRVGSSRIGHWEVKD</sequence>
<dbReference type="PANTHER" id="PTHR30595:SF6">
    <property type="entry name" value="SCHLAFEN ALBA-2 DOMAIN-CONTAINING PROTEIN"/>
    <property type="match status" value="1"/>
</dbReference>
<dbReference type="RefSeq" id="WP_268164592.1">
    <property type="nucleotide sequence ID" value="NZ_JAPFAP010000067.1"/>
</dbReference>
<gene>
    <name evidence="2" type="ORF">DCBHLPFO_00299</name>
</gene>
<evidence type="ECO:0000313" key="2">
    <source>
        <dbReference type="EMBL" id="MDI3349740.1"/>
    </source>
</evidence>
<dbReference type="PANTHER" id="PTHR30595">
    <property type="entry name" value="GLPR-RELATED TRANSCRIPTIONAL REPRESSOR"/>
    <property type="match status" value="1"/>
</dbReference>